<keyword evidence="3" id="KW-0732">Signal</keyword>
<accession>A0ABU3PEM9</accession>
<reference evidence="4" key="1">
    <citation type="submission" date="2023-09" db="EMBL/GenBank/DDBJ databases">
        <title>Paucibacter sp. APW11 Genome sequencing and assembly.</title>
        <authorList>
            <person name="Kim I."/>
        </authorList>
    </citation>
    <scope>NUCLEOTIDE SEQUENCE</scope>
    <source>
        <strain evidence="4">APW11</strain>
    </source>
</reference>
<dbReference type="InterPro" id="IPR003423">
    <property type="entry name" value="OMP_efflux"/>
</dbReference>
<dbReference type="EMBL" id="JAVXZY010000007">
    <property type="protein sequence ID" value="MDT9001039.1"/>
    <property type="molecule type" value="Genomic_DNA"/>
</dbReference>
<organism evidence="4 5">
    <name type="scientific">Roseateles aquae</name>
    <dbReference type="NCBI Taxonomy" id="3077235"/>
    <lineage>
        <taxon>Bacteria</taxon>
        <taxon>Pseudomonadati</taxon>
        <taxon>Pseudomonadota</taxon>
        <taxon>Betaproteobacteria</taxon>
        <taxon>Burkholderiales</taxon>
        <taxon>Sphaerotilaceae</taxon>
        <taxon>Roseateles</taxon>
    </lineage>
</organism>
<sequence length="473" mass="51351">MNKNNLDNKQQGRRGMGAARRGLSLLAAAAIMAMTGCAASSGLTAKPAPDVAARALALPSQWQQLDAAQRTEADWAGALDAQLAALQARALQANRDIALALKRWEAAQLQQRGAALDRGLTPSLSGTASGSRLLEQGPLTRSYGATASVSYEVDLWSRVAHQEAAQAADAEGQRSDWQAAQLLIRNRVAESYWTLASLALEQPLIEEQRRGAEAVLALTRLRVSEGKLLPIEIDRAASTLQGLDSRLAQAQRERVQQQLNLGLLLDDTAPQLPALPTLPEAAPQDWQPGAPAEVLERRPDVRRARSQVDSALARWRASEAARYPSLSLSASIGTGGAQWRDWLDKPLATLASTLVVPMVDWRRLDLQQAQAGNQLDSAALQLRDTVHKALVEIEQLAAERRELRAQGAANAARLNEAQQAERQAQLRYEVGAIARADWLQARNARLAAEQEAIQLRLRQWLNQAALHRALASG</sequence>
<dbReference type="Gene3D" id="1.20.1600.10">
    <property type="entry name" value="Outer membrane efflux proteins (OEP)"/>
    <property type="match status" value="1"/>
</dbReference>
<dbReference type="Proteomes" id="UP001246372">
    <property type="component" value="Unassembled WGS sequence"/>
</dbReference>
<comment type="similarity">
    <text evidence="1">Belongs to the outer membrane factor (OMF) (TC 1.B.17) family.</text>
</comment>
<dbReference type="Gene3D" id="2.20.200.10">
    <property type="entry name" value="Outer membrane efflux proteins (OEP)"/>
    <property type="match status" value="1"/>
</dbReference>
<feature type="coiled-coil region" evidence="2">
    <location>
        <begin position="379"/>
        <end position="406"/>
    </location>
</feature>
<proteinExistence type="inferred from homology"/>
<name>A0ABU3PEM9_9BURK</name>
<gene>
    <name evidence="4" type="ORF">RQP53_17305</name>
</gene>
<feature type="signal peptide" evidence="3">
    <location>
        <begin position="1"/>
        <end position="38"/>
    </location>
</feature>
<evidence type="ECO:0000313" key="4">
    <source>
        <dbReference type="EMBL" id="MDT9001039.1"/>
    </source>
</evidence>
<dbReference type="SUPFAM" id="SSF56954">
    <property type="entry name" value="Outer membrane efflux proteins (OEP)"/>
    <property type="match status" value="1"/>
</dbReference>
<evidence type="ECO:0000313" key="5">
    <source>
        <dbReference type="Proteomes" id="UP001246372"/>
    </source>
</evidence>
<dbReference type="PANTHER" id="PTHR30203">
    <property type="entry name" value="OUTER MEMBRANE CATION EFFLUX PROTEIN"/>
    <property type="match status" value="1"/>
</dbReference>
<comment type="caution">
    <text evidence="4">The sequence shown here is derived from an EMBL/GenBank/DDBJ whole genome shotgun (WGS) entry which is preliminary data.</text>
</comment>
<feature type="chain" id="PRO_5046353949" evidence="3">
    <location>
        <begin position="39"/>
        <end position="473"/>
    </location>
</feature>
<dbReference type="RefSeq" id="WP_315651924.1">
    <property type="nucleotide sequence ID" value="NZ_JAVXZY010000007.1"/>
</dbReference>
<dbReference type="Pfam" id="PF02321">
    <property type="entry name" value="OEP"/>
    <property type="match status" value="2"/>
</dbReference>
<keyword evidence="2" id="KW-0175">Coiled coil</keyword>
<evidence type="ECO:0000256" key="3">
    <source>
        <dbReference type="SAM" id="SignalP"/>
    </source>
</evidence>
<keyword evidence="5" id="KW-1185">Reference proteome</keyword>
<dbReference type="InterPro" id="IPR010131">
    <property type="entry name" value="MdtP/NodT-like"/>
</dbReference>
<evidence type="ECO:0000256" key="2">
    <source>
        <dbReference type="SAM" id="Coils"/>
    </source>
</evidence>
<feature type="coiled-coil region" evidence="2">
    <location>
        <begin position="233"/>
        <end position="260"/>
    </location>
</feature>
<protein>
    <submittedName>
        <fullName evidence="4">TolC family protein</fullName>
    </submittedName>
</protein>
<evidence type="ECO:0000256" key="1">
    <source>
        <dbReference type="ARBA" id="ARBA00007613"/>
    </source>
</evidence>
<dbReference type="PANTHER" id="PTHR30203:SF32">
    <property type="entry name" value="CATION EFFLUX SYSTEM PROTEIN CUSC"/>
    <property type="match status" value="1"/>
</dbReference>